<dbReference type="STRING" id="564608.C1N6D0"/>
<dbReference type="PROSITE" id="PS50054">
    <property type="entry name" value="TYR_PHOSPHATASE_DUAL"/>
    <property type="match status" value="1"/>
</dbReference>
<dbReference type="EMBL" id="GG663748">
    <property type="protein sequence ID" value="EEH52453.1"/>
    <property type="molecule type" value="Genomic_DNA"/>
</dbReference>
<evidence type="ECO:0000313" key="4">
    <source>
        <dbReference type="Proteomes" id="UP000001876"/>
    </source>
</evidence>
<evidence type="ECO:0000259" key="2">
    <source>
        <dbReference type="PROSITE" id="PS50056"/>
    </source>
</evidence>
<proteinExistence type="predicted"/>
<dbReference type="RefSeq" id="XP_003063317.1">
    <property type="nucleotide sequence ID" value="XM_003063271.1"/>
</dbReference>
<dbReference type="PROSITE" id="PS50056">
    <property type="entry name" value="TYR_PHOSPHATASE_2"/>
    <property type="match status" value="1"/>
</dbReference>
<dbReference type="GO" id="GO:0009734">
    <property type="term" value="P:auxin-activated signaling pathway"/>
    <property type="evidence" value="ECO:0007669"/>
    <property type="project" value="InterPro"/>
</dbReference>
<dbReference type="InterPro" id="IPR000387">
    <property type="entry name" value="Tyr_Pase_dom"/>
</dbReference>
<dbReference type="GO" id="GO:0009738">
    <property type="term" value="P:abscisic acid-activated signaling pathway"/>
    <property type="evidence" value="ECO:0007669"/>
    <property type="project" value="InterPro"/>
</dbReference>
<feature type="domain" description="Tyrosine-protein phosphatase" evidence="1">
    <location>
        <begin position="47"/>
        <end position="186"/>
    </location>
</feature>
<evidence type="ECO:0000259" key="1">
    <source>
        <dbReference type="PROSITE" id="PS50054"/>
    </source>
</evidence>
<dbReference type="PANTHER" id="PTHR47244">
    <property type="entry name" value="PROTEIN-TYROSINE-PHOSPHATASE IBR5"/>
    <property type="match status" value="1"/>
</dbReference>
<dbReference type="GeneID" id="9688950"/>
<dbReference type="InterPro" id="IPR020422">
    <property type="entry name" value="TYR_PHOSPHATASE_DUAL_dom"/>
</dbReference>
<reference evidence="3 4" key="1">
    <citation type="journal article" date="2009" name="Science">
        <title>Green evolution and dynamic adaptations revealed by genomes of the marine picoeukaryotes Micromonas.</title>
        <authorList>
            <person name="Worden A.Z."/>
            <person name="Lee J.H."/>
            <person name="Mock T."/>
            <person name="Rouze P."/>
            <person name="Simmons M.P."/>
            <person name="Aerts A.L."/>
            <person name="Allen A.E."/>
            <person name="Cuvelier M.L."/>
            <person name="Derelle E."/>
            <person name="Everett M.V."/>
            <person name="Foulon E."/>
            <person name="Grimwood J."/>
            <person name="Gundlach H."/>
            <person name="Henrissat B."/>
            <person name="Napoli C."/>
            <person name="McDonald S.M."/>
            <person name="Parker M.S."/>
            <person name="Rombauts S."/>
            <person name="Salamov A."/>
            <person name="Von Dassow P."/>
            <person name="Badger J.H."/>
            <person name="Coutinho P.M."/>
            <person name="Demir E."/>
            <person name="Dubchak I."/>
            <person name="Gentemann C."/>
            <person name="Eikrem W."/>
            <person name="Gready J.E."/>
            <person name="John U."/>
            <person name="Lanier W."/>
            <person name="Lindquist E.A."/>
            <person name="Lucas S."/>
            <person name="Mayer K.F."/>
            <person name="Moreau H."/>
            <person name="Not F."/>
            <person name="Otillar R."/>
            <person name="Panaud O."/>
            <person name="Pangilinan J."/>
            <person name="Paulsen I."/>
            <person name="Piegu B."/>
            <person name="Poliakov A."/>
            <person name="Robbens S."/>
            <person name="Schmutz J."/>
            <person name="Toulza E."/>
            <person name="Wyss T."/>
            <person name="Zelensky A."/>
            <person name="Zhou K."/>
            <person name="Armbrust E.V."/>
            <person name="Bhattacharya D."/>
            <person name="Goodenough U.W."/>
            <person name="Van de Peer Y."/>
            <person name="Grigoriev I.V."/>
        </authorList>
    </citation>
    <scope>NUCLEOTIDE SEQUENCE [LARGE SCALE GENOMIC DNA]</scope>
    <source>
        <strain evidence="3 4">CCMP1545</strain>
    </source>
</reference>
<gene>
    <name evidence="3" type="ORF">MICPUCDRAFT_6481</name>
</gene>
<dbReference type="Gene3D" id="3.90.190.10">
    <property type="entry name" value="Protein tyrosine phosphatase superfamily"/>
    <property type="match status" value="1"/>
</dbReference>
<feature type="domain" description="Tyrosine specific protein phosphatases" evidence="2">
    <location>
        <begin position="107"/>
        <end position="164"/>
    </location>
</feature>
<feature type="non-terminal residue" evidence="3">
    <location>
        <position position="204"/>
    </location>
</feature>
<dbReference type="OrthoDB" id="165342at2759"/>
<organism evidence="4">
    <name type="scientific">Micromonas pusilla (strain CCMP1545)</name>
    <name type="common">Picoplanktonic green alga</name>
    <dbReference type="NCBI Taxonomy" id="564608"/>
    <lineage>
        <taxon>Eukaryota</taxon>
        <taxon>Viridiplantae</taxon>
        <taxon>Chlorophyta</taxon>
        <taxon>Mamiellophyceae</taxon>
        <taxon>Mamiellales</taxon>
        <taxon>Mamiellaceae</taxon>
        <taxon>Micromonas</taxon>
    </lineage>
</organism>
<sequence length="204" mass="22451">MVKRERENPCFICGHYHRYEEGEVCGVCGHQPPGHALDANAPPDGAFPSEILPGFLYLGTYDHSARADALRAVGVEDVLNCVPDSQCLHRNAFNYHVLSRAPTRDEVHFAEAVAFFETSRARGRRCLAYCMTGTSRSASAVIAYLMHAKRWRLTRAHAHVKERRALVNLQPAAAAQLLRFEREIFGDAVVDADAPSSSPSGGFG</sequence>
<dbReference type="Pfam" id="PF00782">
    <property type="entry name" value="DSPc"/>
    <property type="match status" value="1"/>
</dbReference>
<dbReference type="AlphaFoldDB" id="C1N6D0"/>
<dbReference type="KEGG" id="mpp:MICPUCDRAFT_6481"/>
<dbReference type="Proteomes" id="UP000001876">
    <property type="component" value="Unassembled WGS sequence"/>
</dbReference>
<accession>C1N6D0</accession>
<dbReference type="CDD" id="cd18534">
    <property type="entry name" value="DSP_plant_IBR5-like"/>
    <property type="match status" value="1"/>
</dbReference>
<dbReference type="InterPro" id="IPR029021">
    <property type="entry name" value="Prot-tyrosine_phosphatase-like"/>
</dbReference>
<keyword evidence="4" id="KW-1185">Reference proteome</keyword>
<dbReference type="SMART" id="SM00195">
    <property type="entry name" value="DSPc"/>
    <property type="match status" value="1"/>
</dbReference>
<dbReference type="eggNOG" id="KOG1716">
    <property type="taxonomic scope" value="Eukaryota"/>
</dbReference>
<dbReference type="InterPro" id="IPR000340">
    <property type="entry name" value="Dual-sp_phosphatase_cat-dom"/>
</dbReference>
<dbReference type="OMA" id="HCLEDEQ"/>
<name>C1N6D0_MICPC</name>
<dbReference type="PANTHER" id="PTHR47244:SF1">
    <property type="entry name" value="PROTEIN-TYROSINE-PHOSPHATASE IBR5"/>
    <property type="match status" value="1"/>
</dbReference>
<dbReference type="GO" id="GO:0033549">
    <property type="term" value="F:MAP kinase phosphatase activity"/>
    <property type="evidence" value="ECO:0007669"/>
    <property type="project" value="InterPro"/>
</dbReference>
<evidence type="ECO:0000313" key="3">
    <source>
        <dbReference type="EMBL" id="EEH52453.1"/>
    </source>
</evidence>
<dbReference type="SUPFAM" id="SSF52799">
    <property type="entry name" value="(Phosphotyrosine protein) phosphatases II"/>
    <property type="match status" value="1"/>
</dbReference>
<protein>
    <submittedName>
        <fullName evidence="3">Predicted protein</fullName>
    </submittedName>
</protein>
<dbReference type="InterPro" id="IPR044212">
    <property type="entry name" value="IBR5-like"/>
</dbReference>
<dbReference type="GO" id="GO:0005634">
    <property type="term" value="C:nucleus"/>
    <property type="evidence" value="ECO:0007669"/>
    <property type="project" value="TreeGrafter"/>
</dbReference>